<organism evidence="2 3">
    <name type="scientific">Pseudoalteromonas marina</name>
    <dbReference type="NCBI Taxonomy" id="267375"/>
    <lineage>
        <taxon>Bacteria</taxon>
        <taxon>Pseudomonadati</taxon>
        <taxon>Pseudomonadota</taxon>
        <taxon>Gammaproteobacteria</taxon>
        <taxon>Alteromonadales</taxon>
        <taxon>Pseudoalteromonadaceae</taxon>
        <taxon>Pseudoalteromonas</taxon>
    </lineage>
</organism>
<keyword evidence="3" id="KW-1185">Reference proteome</keyword>
<dbReference type="RefSeq" id="WP_305473555.1">
    <property type="nucleotide sequence ID" value="NZ_JAUYVT010000263.1"/>
</dbReference>
<proteinExistence type="predicted"/>
<feature type="non-terminal residue" evidence="2">
    <location>
        <position position="77"/>
    </location>
</feature>
<reference evidence="2" key="1">
    <citation type="submission" date="2023-07" db="EMBL/GenBank/DDBJ databases">
        <title>Genome content predicts the carbon catabolic preferences of heterotrophic bacteria.</title>
        <authorList>
            <person name="Gralka M."/>
        </authorList>
    </citation>
    <scope>NUCLEOTIDE SEQUENCE</scope>
    <source>
        <strain evidence="2">4G09</strain>
    </source>
</reference>
<dbReference type="Proteomes" id="UP001177212">
    <property type="component" value="Unassembled WGS sequence"/>
</dbReference>
<evidence type="ECO:0000313" key="3">
    <source>
        <dbReference type="Proteomes" id="UP001177212"/>
    </source>
</evidence>
<keyword evidence="2" id="KW-0547">Nucleotide-binding</keyword>
<sequence length="77" mass="8590">VLTLAVNEIANEFYGGPREVVKMCLIDEGWSLLANKGTTGFIERLFRTARKYNATEGLITQSYKDFNFNPAANSALE</sequence>
<dbReference type="EMBL" id="JAUYVT010000263">
    <property type="protein sequence ID" value="MDP2567223.1"/>
    <property type="molecule type" value="Genomic_DNA"/>
</dbReference>
<gene>
    <name evidence="2" type="ORF">Q8W34_21710</name>
</gene>
<evidence type="ECO:0000259" key="1">
    <source>
        <dbReference type="Pfam" id="PF19044"/>
    </source>
</evidence>
<dbReference type="GO" id="GO:0005524">
    <property type="term" value="F:ATP binding"/>
    <property type="evidence" value="ECO:0007669"/>
    <property type="project" value="UniProtKB-KW"/>
</dbReference>
<protein>
    <submittedName>
        <fullName evidence="2">ATP-binding protein</fullName>
    </submittedName>
</protein>
<evidence type="ECO:0000313" key="2">
    <source>
        <dbReference type="EMBL" id="MDP2567223.1"/>
    </source>
</evidence>
<name>A0ABT9FKB1_9GAMM</name>
<accession>A0ABT9FKB1</accession>
<dbReference type="InterPro" id="IPR043964">
    <property type="entry name" value="P-loop_TraG"/>
</dbReference>
<keyword evidence="2" id="KW-0067">ATP-binding</keyword>
<dbReference type="InterPro" id="IPR027417">
    <property type="entry name" value="P-loop_NTPase"/>
</dbReference>
<feature type="non-terminal residue" evidence="2">
    <location>
        <position position="1"/>
    </location>
</feature>
<dbReference type="Gene3D" id="3.40.50.300">
    <property type="entry name" value="P-loop containing nucleotide triphosphate hydrolases"/>
    <property type="match status" value="1"/>
</dbReference>
<feature type="domain" description="TraG P-loop" evidence="1">
    <location>
        <begin position="18"/>
        <end position="68"/>
    </location>
</feature>
<comment type="caution">
    <text evidence="2">The sequence shown here is derived from an EMBL/GenBank/DDBJ whole genome shotgun (WGS) entry which is preliminary data.</text>
</comment>
<dbReference type="SUPFAM" id="SSF52540">
    <property type="entry name" value="P-loop containing nucleoside triphosphate hydrolases"/>
    <property type="match status" value="1"/>
</dbReference>
<dbReference type="Pfam" id="PF19044">
    <property type="entry name" value="P-loop_TraG"/>
    <property type="match status" value="1"/>
</dbReference>